<comment type="caution">
    <text evidence="2">The sequence shown here is derived from an EMBL/GenBank/DDBJ whole genome shotgun (WGS) entry which is preliminary data.</text>
</comment>
<evidence type="ECO:0000313" key="3">
    <source>
        <dbReference type="Proteomes" id="UP000823405"/>
    </source>
</evidence>
<dbReference type="Proteomes" id="UP000823405">
    <property type="component" value="Unassembled WGS sequence"/>
</dbReference>
<feature type="region of interest" description="Disordered" evidence="1">
    <location>
        <begin position="221"/>
        <end position="242"/>
    </location>
</feature>
<feature type="region of interest" description="Disordered" evidence="1">
    <location>
        <begin position="588"/>
        <end position="608"/>
    </location>
</feature>
<keyword evidence="3" id="KW-1185">Reference proteome</keyword>
<reference evidence="2" key="1">
    <citation type="journal article" date="2020" name="Fungal Divers.">
        <title>Resolving the Mortierellaceae phylogeny through synthesis of multi-gene phylogenetics and phylogenomics.</title>
        <authorList>
            <person name="Vandepol N."/>
            <person name="Liber J."/>
            <person name="Desiro A."/>
            <person name="Na H."/>
            <person name="Kennedy M."/>
            <person name="Barry K."/>
            <person name="Grigoriev I.V."/>
            <person name="Miller A.N."/>
            <person name="O'Donnell K."/>
            <person name="Stajich J.E."/>
            <person name="Bonito G."/>
        </authorList>
    </citation>
    <scope>NUCLEOTIDE SEQUENCE</scope>
    <source>
        <strain evidence="2">NVP60</strain>
    </source>
</reference>
<name>A0A9P6QXR7_9FUNG</name>
<organism evidence="2 3">
    <name type="scientific">Linnemannia gamsii</name>
    <dbReference type="NCBI Taxonomy" id="64522"/>
    <lineage>
        <taxon>Eukaryota</taxon>
        <taxon>Fungi</taxon>
        <taxon>Fungi incertae sedis</taxon>
        <taxon>Mucoromycota</taxon>
        <taxon>Mortierellomycotina</taxon>
        <taxon>Mortierellomycetes</taxon>
        <taxon>Mortierellales</taxon>
        <taxon>Mortierellaceae</taxon>
        <taxon>Linnemannia</taxon>
    </lineage>
</organism>
<protein>
    <submittedName>
        <fullName evidence="2">Uncharacterized protein</fullName>
    </submittedName>
</protein>
<feature type="region of interest" description="Disordered" evidence="1">
    <location>
        <begin position="495"/>
        <end position="553"/>
    </location>
</feature>
<proteinExistence type="predicted"/>
<dbReference type="EMBL" id="JAAAIN010001301">
    <property type="protein sequence ID" value="KAG0304500.1"/>
    <property type="molecule type" value="Genomic_DNA"/>
</dbReference>
<feature type="compositionally biased region" description="Polar residues" evidence="1">
    <location>
        <begin position="221"/>
        <end position="235"/>
    </location>
</feature>
<feature type="region of interest" description="Disordered" evidence="1">
    <location>
        <begin position="273"/>
        <end position="293"/>
    </location>
</feature>
<dbReference type="OrthoDB" id="2447273at2759"/>
<feature type="region of interest" description="Disordered" evidence="1">
    <location>
        <begin position="385"/>
        <end position="407"/>
    </location>
</feature>
<evidence type="ECO:0000256" key="1">
    <source>
        <dbReference type="SAM" id="MobiDB-lite"/>
    </source>
</evidence>
<feature type="region of interest" description="Disordered" evidence="1">
    <location>
        <begin position="16"/>
        <end position="75"/>
    </location>
</feature>
<feature type="compositionally biased region" description="Polar residues" evidence="1">
    <location>
        <begin position="46"/>
        <end position="57"/>
    </location>
</feature>
<accession>A0A9P6QXR7</accession>
<feature type="compositionally biased region" description="Low complexity" evidence="1">
    <location>
        <begin position="16"/>
        <end position="37"/>
    </location>
</feature>
<dbReference type="AlphaFoldDB" id="A0A9P6QXR7"/>
<feature type="compositionally biased region" description="Low complexity" evidence="1">
    <location>
        <begin position="523"/>
        <end position="545"/>
    </location>
</feature>
<sequence>MGPHLDREHRKLAVTANASATVAATSISAQSTKTSSSNRKERMRGATTSSSNISPSATAGKATMSREGGRQTKAEPVVEHADAAITIHTTTPAEHTNVIYDKSATQHLDIRSDAIPKVTTTATLTTAMNTLLPPLRMKGDEESPTVIECPRLAQDRTPAPTKVVTIAPSPPSPSLPPPPPYEAKAEMLLPILNSPIMVASSHLKTPSPPTKIVILHESPSSDIVPQTPETPSVAASSPPKEMPPIVQEHQEPTEVGLAQPPAAGMATALSKSHTSSGVANSTPAHTSISAPPTFLSGTSKIFRVLRETSRPCLLGGIQQQQQQLKSASQSDEYTEGGGRERRVGVNTNIHRSKSGELVPFTDEPMGTLTALPIALTATSILTATPVTESSTRDETSGPQNQQQQPFRKNIWNGRMERFNKPRSTTSLHEEAIPTTQGTISDRTGLLAAMETTVLRAPLTKIKDPAVMRDLMALAKERRASRTLCDIVVEDGPSAAQYGSGNQFKDRSRKMTTKHEHRSDNDNDTLTTTTSTTKYNNQNSNNRNSNYATINPLSASTPSRKITLEDKRAFLKTQETLRRNNLRRSRDLQTVDPPISSPNYPFPPSPSPAAVAQDSLTVDIHPGFPCSQGHVATQPIPAMVVYHDAATVIFFATCQSHFYH</sequence>
<gene>
    <name evidence="2" type="ORF">BGZ97_001471</name>
</gene>
<feature type="compositionally biased region" description="Polar residues" evidence="1">
    <location>
        <begin position="396"/>
        <end position="406"/>
    </location>
</feature>
<evidence type="ECO:0000313" key="2">
    <source>
        <dbReference type="EMBL" id="KAG0304500.1"/>
    </source>
</evidence>
<feature type="region of interest" description="Disordered" evidence="1">
    <location>
        <begin position="318"/>
        <end position="343"/>
    </location>
</feature>